<dbReference type="PROSITE" id="PS50082">
    <property type="entry name" value="WD_REPEATS_2"/>
    <property type="match status" value="7"/>
</dbReference>
<evidence type="ECO:0000256" key="4">
    <source>
        <dbReference type="SAM" id="MobiDB-lite"/>
    </source>
</evidence>
<dbReference type="InterPro" id="IPR027417">
    <property type="entry name" value="P-loop_NTPase"/>
</dbReference>
<feature type="repeat" description="WD" evidence="3">
    <location>
        <begin position="1067"/>
        <end position="1108"/>
    </location>
</feature>
<keyword evidence="7" id="KW-1185">Reference proteome</keyword>
<evidence type="ECO:0000256" key="2">
    <source>
        <dbReference type="ARBA" id="ARBA00022737"/>
    </source>
</evidence>
<dbReference type="PRINTS" id="PR00320">
    <property type="entry name" value="GPROTEINBRPT"/>
</dbReference>
<gene>
    <name evidence="6" type="ORF">V565_197280</name>
</gene>
<feature type="repeat" description="WD" evidence="3">
    <location>
        <begin position="1302"/>
        <end position="1330"/>
    </location>
</feature>
<dbReference type="PROSITE" id="PS50294">
    <property type="entry name" value="WD_REPEATS_REGION"/>
    <property type="match status" value="5"/>
</dbReference>
<feature type="repeat" description="WD" evidence="3">
    <location>
        <begin position="893"/>
        <end position="934"/>
    </location>
</feature>
<sequence length="1460" mass="160230">MSAADWYKRQKNKLRRALSNQERSVSLPNPSQAQPPTSPAPQLVVNSTDKGNASRPLSSDNASAEASKIISGSQPVGISASTGSLPNLGVGALPSPTNDEMAAAISSPPFDDISKPEAQSKITWSGLNALLRVLKSGEGGIGPLQSAIEGLERCVGIFERASNARADYQELGKKLDRLLGGLARFNNAWMGKAMTTSVKNLCGGIEAELGMIKEKQGRAGPGRYIEAMEDSDAILECYRRIQGHVERLLLNANLNMWKILDEEMTDRRLRQLCPTTSGAYDSWPSGRRQCTKGTRVPELEKLKNWVHNPSTESIYWINGTAGTGKTTIAYTLCAQLDATNELAASFFCTRLLPECRHVQRIIPAIAYQLAQFSYPFRYELSKALGSDLMTHTRELESQFQTLITSPLKRIRHTLPSRFIVVIDALDECEDRDNIGKILELLVASTSELPIRFLVASRPEPEIYRCMMKQAGGNSNATLVLHELDPLEIQHDIEAYLRQELQDVPLTAHQWKELVERCSVLFIYASTACRYIKRGDEMMSYEEAVDTVLGLPLGETRDMEKELDKLYTVILETAFNKSQIGEANRKRMKMLLDSIICTQGPMRTEAWAVLLGLNNAEHVMMLLRPLLSVVNVTEETGIVTTLHASFPDFMLSPDRSAGFYCTAATHHISLAHACLQQIKSNPVQFNICGIESSYLLDDEIKDLRERADRAVAPALLYACCHWIAHLELCGHTVDFLESVMDFLSTRLLLWMEVLNVTMQLYYGTTGIMRLEEWCRKARVSKEAIELAHDASEFVQSYSYKPVQQSTAHIYTSMLPFWPSDSPIAKHYLPRTSEMPQPEGAAITRRRFLLLAARYMGEPMRAVCYYPNGHQIAAAVGNDIYILGEDTGRIVLGPLEGHTDLVTCVAISPDGLYIGSGSYDSTIRVWDAKSGELVAGPFQAHRDRVTSVAFSPDSARIVSTGASEGLQIWSVPGGEPITSTSPLVEPSLGIRTATFSADGLEIISGDCNNAICFWDAHTGDLISKQSREHTGPVNSVALSTDGSQFVSASADGTICVWDTKGRQMVLGPLNGHLGEVNQAAFSPNDMYIASCAEDGTIRLWDAGSGQMITLTQRFSGSINSIAFSPDSSRLVSCTGNESVCIWAIKHPDVDDGMLMDIGVIRSASLSSDGSQIAIGTQNGSLWIWDTLSGELVTGPLTGHEGYICSVAISSDGAYIASASSDKTIRLWGVKATKGAYKVLEHHTKRADTLKFTSDNLQLFYGSVSYPIGASPFTSKGVEASNSNNRRDEWAGDISNFVGCCITSSPDGSYAASGSVGGTLRVWHTQTGRLIMSPLQAPPNGAFASLILFSPDGKYLVSCCAGNIVSFWPIPSRPNHELLDYHSADTSKRAGDSTSVTLRWKLTDSGWIVNHRNEHLIWVPDDLRPYLLRSGNERLISHRGSFKLDFTGANIGELWTRSYRPVQ</sequence>
<dbReference type="InterPro" id="IPR020472">
    <property type="entry name" value="WD40_PAC1"/>
</dbReference>
<feature type="compositionally biased region" description="Polar residues" evidence="4">
    <location>
        <begin position="44"/>
        <end position="68"/>
    </location>
</feature>
<dbReference type="OrthoDB" id="6252103at2759"/>
<dbReference type="CDD" id="cd00200">
    <property type="entry name" value="WD40"/>
    <property type="match status" value="1"/>
</dbReference>
<organism evidence="6 7">
    <name type="scientific">Rhizoctonia solani 123E</name>
    <dbReference type="NCBI Taxonomy" id="1423351"/>
    <lineage>
        <taxon>Eukaryota</taxon>
        <taxon>Fungi</taxon>
        <taxon>Dikarya</taxon>
        <taxon>Basidiomycota</taxon>
        <taxon>Agaricomycotina</taxon>
        <taxon>Agaricomycetes</taxon>
        <taxon>Cantharellales</taxon>
        <taxon>Ceratobasidiaceae</taxon>
        <taxon>Rhizoctonia</taxon>
    </lineage>
</organism>
<dbReference type="Pfam" id="PF24883">
    <property type="entry name" value="NPHP3_N"/>
    <property type="match status" value="1"/>
</dbReference>
<dbReference type="SMART" id="SM00320">
    <property type="entry name" value="WD40"/>
    <property type="match status" value="10"/>
</dbReference>
<reference evidence="6 7" key="1">
    <citation type="submission" date="2013-12" db="EMBL/GenBank/DDBJ databases">
        <authorList>
            <person name="Cubeta M."/>
            <person name="Pakala S."/>
            <person name="Fedorova N."/>
            <person name="Thomas E."/>
            <person name="Dean R."/>
            <person name="Jabaji S."/>
            <person name="Neate S."/>
            <person name="Toda T."/>
            <person name="Tavantzis S."/>
            <person name="Vilgalys R."/>
            <person name="Bharathan N."/>
            <person name="Pakala S."/>
            <person name="Losada L.S."/>
            <person name="Zafar N."/>
            <person name="Nierman W."/>
        </authorList>
    </citation>
    <scope>NUCLEOTIDE SEQUENCE [LARGE SCALE GENOMIC DNA]</scope>
    <source>
        <strain evidence="6 7">123E</strain>
    </source>
</reference>
<feature type="repeat" description="WD" evidence="3">
    <location>
        <begin position="1109"/>
        <end position="1143"/>
    </location>
</feature>
<dbReference type="STRING" id="1423351.A0A074RI52"/>
<proteinExistence type="predicted"/>
<dbReference type="SUPFAM" id="SSF50998">
    <property type="entry name" value="Quinoprotein alcohol dehydrogenase-like"/>
    <property type="match status" value="2"/>
</dbReference>
<dbReference type="HOGENOM" id="CLU_000288_6_3_1"/>
<dbReference type="InterPro" id="IPR015943">
    <property type="entry name" value="WD40/YVTN_repeat-like_dom_sf"/>
</dbReference>
<keyword evidence="2" id="KW-0677">Repeat</keyword>
<dbReference type="Pfam" id="PF00400">
    <property type="entry name" value="WD40"/>
    <property type="match status" value="8"/>
</dbReference>
<dbReference type="InterPro" id="IPR019775">
    <property type="entry name" value="WD40_repeat_CS"/>
</dbReference>
<feature type="domain" description="NACHT" evidence="5">
    <location>
        <begin position="313"/>
        <end position="458"/>
    </location>
</feature>
<dbReference type="SUPFAM" id="SSF52540">
    <property type="entry name" value="P-loop containing nucleoside triphosphate hydrolases"/>
    <property type="match status" value="1"/>
</dbReference>
<evidence type="ECO:0000256" key="1">
    <source>
        <dbReference type="ARBA" id="ARBA00022574"/>
    </source>
</evidence>
<comment type="caution">
    <text evidence="6">The sequence shown here is derived from an EMBL/GenBank/DDBJ whole genome shotgun (WGS) entry which is preliminary data.</text>
</comment>
<dbReference type="InterPro" id="IPR007111">
    <property type="entry name" value="NACHT_NTPase"/>
</dbReference>
<protein>
    <submittedName>
        <fullName evidence="6">Putative vegetative incompatibility protein HET-E-1</fullName>
    </submittedName>
</protein>
<feature type="compositionally biased region" description="Polar residues" evidence="4">
    <location>
        <begin position="18"/>
        <end position="27"/>
    </location>
</feature>
<evidence type="ECO:0000313" key="7">
    <source>
        <dbReference type="Proteomes" id="UP000027456"/>
    </source>
</evidence>
<evidence type="ECO:0000256" key="3">
    <source>
        <dbReference type="PROSITE-ProRule" id="PRU00221"/>
    </source>
</evidence>
<feature type="region of interest" description="Disordered" evidence="4">
    <location>
        <begin position="1"/>
        <end position="68"/>
    </location>
</feature>
<dbReference type="Gene3D" id="3.40.50.300">
    <property type="entry name" value="P-loop containing nucleotide triphosphate hydrolases"/>
    <property type="match status" value="1"/>
</dbReference>
<dbReference type="InterPro" id="IPR001680">
    <property type="entry name" value="WD40_rpt"/>
</dbReference>
<dbReference type="InterPro" id="IPR011047">
    <property type="entry name" value="Quinoprotein_ADH-like_sf"/>
</dbReference>
<accession>A0A074RI52</accession>
<dbReference type="PROSITE" id="PS00678">
    <property type="entry name" value="WD_REPEATS_1"/>
    <property type="match status" value="1"/>
</dbReference>
<dbReference type="Proteomes" id="UP000027456">
    <property type="component" value="Unassembled WGS sequence"/>
</dbReference>
<dbReference type="InterPro" id="IPR056884">
    <property type="entry name" value="NPHP3-like_N"/>
</dbReference>
<feature type="repeat" description="WD" evidence="3">
    <location>
        <begin position="1194"/>
        <end position="1235"/>
    </location>
</feature>
<keyword evidence="1 3" id="KW-0853">WD repeat</keyword>
<dbReference type="PROSITE" id="PS50837">
    <property type="entry name" value="NACHT"/>
    <property type="match status" value="1"/>
</dbReference>
<dbReference type="EMBL" id="AZST01001089">
    <property type="protein sequence ID" value="KEP46469.1"/>
    <property type="molecule type" value="Genomic_DNA"/>
</dbReference>
<dbReference type="PANTHER" id="PTHR19879:SF9">
    <property type="entry name" value="TRANSCRIPTION INITIATION FACTOR TFIID SUBUNIT 5"/>
    <property type="match status" value="1"/>
</dbReference>
<feature type="repeat" description="WD" evidence="3">
    <location>
        <begin position="936"/>
        <end position="977"/>
    </location>
</feature>
<dbReference type="Gene3D" id="2.130.10.10">
    <property type="entry name" value="YVTN repeat-like/Quinoprotein amine dehydrogenase"/>
    <property type="match status" value="4"/>
</dbReference>
<feature type="repeat" description="WD" evidence="3">
    <location>
        <begin position="1024"/>
        <end position="1065"/>
    </location>
</feature>
<name>A0A074RI52_9AGAM</name>
<evidence type="ECO:0000259" key="5">
    <source>
        <dbReference type="PROSITE" id="PS50837"/>
    </source>
</evidence>
<evidence type="ECO:0000313" key="6">
    <source>
        <dbReference type="EMBL" id="KEP46469.1"/>
    </source>
</evidence>
<dbReference type="PANTHER" id="PTHR19879">
    <property type="entry name" value="TRANSCRIPTION INITIATION FACTOR TFIID"/>
    <property type="match status" value="1"/>
</dbReference>